<evidence type="ECO:0000313" key="12">
    <source>
        <dbReference type="Proteomes" id="UP000008721"/>
    </source>
</evidence>
<dbReference type="OrthoDB" id="9805202at2"/>
<dbReference type="Pfam" id="PF03150">
    <property type="entry name" value="CCP_MauG"/>
    <property type="match status" value="1"/>
</dbReference>
<dbReference type="STRING" id="709032.Sulku_2201"/>
<dbReference type="Gene3D" id="1.10.760.10">
    <property type="entry name" value="Cytochrome c-like domain"/>
    <property type="match status" value="2"/>
</dbReference>
<keyword evidence="2 8" id="KW-0349">Heme</keyword>
<keyword evidence="5" id="KW-0574">Periplasm</keyword>
<dbReference type="GO" id="GO:0042597">
    <property type="term" value="C:periplasmic space"/>
    <property type="evidence" value="ECO:0007669"/>
    <property type="project" value="UniProtKB-SubCell"/>
</dbReference>
<dbReference type="RefSeq" id="WP_013461058.1">
    <property type="nucleotide sequence ID" value="NC_014762.1"/>
</dbReference>
<keyword evidence="11" id="KW-0575">Peroxidase</keyword>
<keyword evidence="4" id="KW-0732">Signal</keyword>
<dbReference type="InterPro" id="IPR004852">
    <property type="entry name" value="Di-haem_cyt_c_peroxidsae"/>
</dbReference>
<dbReference type="GO" id="GO:0020037">
    <property type="term" value="F:heme binding"/>
    <property type="evidence" value="ECO:0007669"/>
    <property type="project" value="InterPro"/>
</dbReference>
<dbReference type="InterPro" id="IPR051395">
    <property type="entry name" value="Cytochrome_c_Peroxidase/MauG"/>
</dbReference>
<dbReference type="HOGENOM" id="CLU_034652_1_0_7"/>
<dbReference type="InterPro" id="IPR036909">
    <property type="entry name" value="Cyt_c-like_dom_sf"/>
</dbReference>
<feature type="binding site" description="covalent" evidence="8">
    <location>
        <position position="77"/>
    </location>
    <ligand>
        <name>heme c</name>
        <dbReference type="ChEBI" id="CHEBI:61717"/>
        <label>1</label>
    </ligand>
</feature>
<feature type="binding site" description="axial binding residue" evidence="9">
    <location>
        <position position="78"/>
    </location>
    <ligand>
        <name>heme c</name>
        <dbReference type="ChEBI" id="CHEBI:61717"/>
        <label>1</label>
    </ligand>
    <ligandPart>
        <name>Fe</name>
        <dbReference type="ChEBI" id="CHEBI:18248"/>
    </ligandPart>
</feature>
<dbReference type="PANTHER" id="PTHR30600">
    <property type="entry name" value="CYTOCHROME C PEROXIDASE-RELATED"/>
    <property type="match status" value="1"/>
</dbReference>
<dbReference type="PANTHER" id="PTHR30600:SF7">
    <property type="entry name" value="CYTOCHROME C PEROXIDASE-RELATED"/>
    <property type="match status" value="1"/>
</dbReference>
<gene>
    <name evidence="11" type="ordered locus">Sulku_2201</name>
</gene>
<dbReference type="KEGG" id="sku:Sulku_2201"/>
<evidence type="ECO:0000256" key="6">
    <source>
        <dbReference type="ARBA" id="ARBA00023002"/>
    </source>
</evidence>
<dbReference type="GO" id="GO:0009055">
    <property type="term" value="F:electron transfer activity"/>
    <property type="evidence" value="ECO:0007669"/>
    <property type="project" value="InterPro"/>
</dbReference>
<keyword evidence="7 9" id="KW-0408">Iron</keyword>
<dbReference type="PIRSF" id="PIRSF000294">
    <property type="entry name" value="Cytochrome-c_peroxidase"/>
    <property type="match status" value="1"/>
</dbReference>
<evidence type="ECO:0000256" key="8">
    <source>
        <dbReference type="PIRSR" id="PIRSR000294-1"/>
    </source>
</evidence>
<feature type="binding site" description="axial binding residue" evidence="9">
    <location>
        <position position="94"/>
    </location>
    <ligand>
        <name>heme c</name>
        <dbReference type="ChEBI" id="CHEBI:61717"/>
        <label>1</label>
    </ligand>
    <ligandPart>
        <name>Fe</name>
        <dbReference type="ChEBI" id="CHEBI:18248"/>
    </ligandPart>
</feature>
<feature type="binding site" description="axial binding residue" evidence="9">
    <location>
        <position position="288"/>
    </location>
    <ligand>
        <name>heme c</name>
        <dbReference type="ChEBI" id="CHEBI:61717"/>
        <label>2</label>
    </ligand>
    <ligandPart>
        <name>Fe</name>
        <dbReference type="ChEBI" id="CHEBI:18248"/>
    </ligandPart>
</feature>
<dbReference type="AlphaFoldDB" id="E4TWL5"/>
<dbReference type="EC" id="1.11.1.5" evidence="11"/>
<evidence type="ECO:0000256" key="9">
    <source>
        <dbReference type="PIRSR" id="PIRSR000294-2"/>
    </source>
</evidence>
<organism evidence="11 12">
    <name type="scientific">Sulfuricurvum kujiense (strain ATCC BAA-921 / DSM 16994 / JCM 11577 / YK-1)</name>
    <dbReference type="NCBI Taxonomy" id="709032"/>
    <lineage>
        <taxon>Bacteria</taxon>
        <taxon>Pseudomonadati</taxon>
        <taxon>Campylobacterota</taxon>
        <taxon>Epsilonproteobacteria</taxon>
        <taxon>Campylobacterales</taxon>
        <taxon>Sulfurimonadaceae</taxon>
        <taxon>Sulfuricurvum</taxon>
    </lineage>
</organism>
<dbReference type="Pfam" id="PF00034">
    <property type="entry name" value="Cytochrom_C"/>
    <property type="match status" value="1"/>
</dbReference>
<evidence type="ECO:0000256" key="4">
    <source>
        <dbReference type="ARBA" id="ARBA00022729"/>
    </source>
</evidence>
<dbReference type="GO" id="GO:0004130">
    <property type="term" value="F:cytochrome-c peroxidase activity"/>
    <property type="evidence" value="ECO:0007669"/>
    <property type="project" value="UniProtKB-EC"/>
</dbReference>
<dbReference type="GO" id="GO:0046872">
    <property type="term" value="F:metal ion binding"/>
    <property type="evidence" value="ECO:0007669"/>
    <property type="project" value="UniProtKB-KW"/>
</dbReference>
<evidence type="ECO:0000256" key="3">
    <source>
        <dbReference type="ARBA" id="ARBA00022723"/>
    </source>
</evidence>
<feature type="binding site" description="covalent" evidence="8">
    <location>
        <position position="223"/>
    </location>
    <ligand>
        <name>heme c</name>
        <dbReference type="ChEBI" id="CHEBI:61717"/>
        <label>2</label>
    </ligand>
</feature>
<keyword evidence="3 9" id="KW-0479">Metal-binding</keyword>
<keyword evidence="12" id="KW-1185">Reference proteome</keyword>
<evidence type="ECO:0000256" key="7">
    <source>
        <dbReference type="ARBA" id="ARBA00023004"/>
    </source>
</evidence>
<evidence type="ECO:0000256" key="1">
    <source>
        <dbReference type="ARBA" id="ARBA00004418"/>
    </source>
</evidence>
<dbReference type="Proteomes" id="UP000008721">
    <property type="component" value="Chromosome"/>
</dbReference>
<evidence type="ECO:0000259" key="10">
    <source>
        <dbReference type="PROSITE" id="PS51007"/>
    </source>
</evidence>
<dbReference type="PROSITE" id="PS51007">
    <property type="entry name" value="CYTC"/>
    <property type="match status" value="2"/>
</dbReference>
<name>E4TWL5_SULKY</name>
<dbReference type="eggNOG" id="COG1858">
    <property type="taxonomic scope" value="Bacteria"/>
</dbReference>
<evidence type="ECO:0000313" key="11">
    <source>
        <dbReference type="EMBL" id="ADR34861.1"/>
    </source>
</evidence>
<feature type="binding site" description="covalent" evidence="8">
    <location>
        <position position="74"/>
    </location>
    <ligand>
        <name>heme c</name>
        <dbReference type="ChEBI" id="CHEBI:61717"/>
        <label>1</label>
    </ligand>
</feature>
<evidence type="ECO:0000256" key="2">
    <source>
        <dbReference type="ARBA" id="ARBA00022617"/>
    </source>
</evidence>
<dbReference type="InterPro" id="IPR009056">
    <property type="entry name" value="Cyt_c-like_dom"/>
</dbReference>
<comment type="subcellular location">
    <subcellularLocation>
        <location evidence="1">Periplasm</location>
    </subcellularLocation>
</comment>
<feature type="binding site" description="covalent" evidence="8">
    <location>
        <position position="220"/>
    </location>
    <ligand>
        <name>heme c</name>
        <dbReference type="ChEBI" id="CHEBI:61717"/>
        <label>2</label>
    </ligand>
</feature>
<evidence type="ECO:0000256" key="5">
    <source>
        <dbReference type="ARBA" id="ARBA00022764"/>
    </source>
</evidence>
<comment type="PTM">
    <text evidence="8">Binds 2 heme groups per subunit.</text>
</comment>
<feature type="binding site" description="axial binding residue" evidence="9">
    <location>
        <position position="224"/>
    </location>
    <ligand>
        <name>heme c</name>
        <dbReference type="ChEBI" id="CHEBI:61717"/>
        <label>2</label>
    </ligand>
    <ligandPart>
        <name>Fe</name>
        <dbReference type="ChEBI" id="CHEBI:18248"/>
    </ligandPart>
</feature>
<accession>E4TWL5</accession>
<comment type="cofactor">
    <cofactor evidence="8">
        <name>heme</name>
        <dbReference type="ChEBI" id="CHEBI:30413"/>
    </cofactor>
    <text evidence="8">Binds 2 heme groups.</text>
</comment>
<sequence>MKTLILSGIVATSVMGASLIDEAKNAGLKAIPANPKAVEKLTSNPKNPTTAAKVELGKMLYFEPRLSKSGLISCNTCHNLAIGGTDGMAAAIGHKWTSNPHGLSSPTVYNAVFYSQQFWDGRSPHLEDQAQGPIQAGPEMAAPKDFVTGVVTSMPQYVSAFQSAYGKDIKITFEKIADTIAVFERTLVTPSRYDAFLNGNKKALTQAEQKGLKTFIDKGCATCHNDIALGGTMQAFGVVAPYKYMNVGDFKGDKNGMVRVPTLRNVTQSAPYFHNGQIATLPEAIKEMGRIQLGVNLNDEEVTSIQTFLQSLEGKKPTIVYPMLPASTEKTPKVDVVNN</sequence>
<keyword evidence="6 11" id="KW-0560">Oxidoreductase</keyword>
<feature type="domain" description="Cytochrome c" evidence="10">
    <location>
        <begin position="206"/>
        <end position="313"/>
    </location>
</feature>
<reference evidence="11 12" key="1">
    <citation type="journal article" date="2012" name="Stand. Genomic Sci.">
        <title>Complete genome sequence of the sulfur compounds oxidizing chemolithoautotroph Sulfuricurvum kujiense type strain (YK-1(T)).</title>
        <authorList>
            <person name="Han C."/>
            <person name="Kotsyurbenko O."/>
            <person name="Chertkov O."/>
            <person name="Held B."/>
            <person name="Lapidus A."/>
            <person name="Nolan M."/>
            <person name="Lucas S."/>
            <person name="Hammon N."/>
            <person name="Deshpande S."/>
            <person name="Cheng J.F."/>
            <person name="Tapia R."/>
            <person name="Goodwin L.A."/>
            <person name="Pitluck S."/>
            <person name="Liolios K."/>
            <person name="Pagani I."/>
            <person name="Ivanova N."/>
            <person name="Mavromatis K."/>
            <person name="Mikhailova N."/>
            <person name="Pati A."/>
            <person name="Chen A."/>
            <person name="Palaniappan K."/>
            <person name="Land M."/>
            <person name="Hauser L."/>
            <person name="Chang Y.J."/>
            <person name="Jeffries C.D."/>
            <person name="Brambilla E.M."/>
            <person name="Rohde M."/>
            <person name="Spring S."/>
            <person name="Sikorski J."/>
            <person name="Goker M."/>
            <person name="Woyke T."/>
            <person name="Bristow J."/>
            <person name="Eisen J.A."/>
            <person name="Markowitz V."/>
            <person name="Hugenholtz P."/>
            <person name="Kyrpides N.C."/>
            <person name="Klenk H.P."/>
            <person name="Detter J.C."/>
        </authorList>
    </citation>
    <scope>NUCLEOTIDE SEQUENCE [LARGE SCALE GENOMIC DNA]</scope>
    <source>
        <strain evidence="12">ATCC BAA-921 / DSM 16994 / JCM 11577 / YK-1</strain>
    </source>
</reference>
<proteinExistence type="predicted"/>
<dbReference type="InterPro" id="IPR026259">
    <property type="entry name" value="MauG/Cytc_peroxidase"/>
</dbReference>
<protein>
    <submittedName>
        <fullName evidence="11">Cytochrome-c peroxidase</fullName>
        <ecNumber evidence="11">1.11.1.5</ecNumber>
    </submittedName>
</protein>
<dbReference type="SUPFAM" id="SSF46626">
    <property type="entry name" value="Cytochrome c"/>
    <property type="match status" value="2"/>
</dbReference>
<dbReference type="EMBL" id="CP002355">
    <property type="protein sequence ID" value="ADR34861.1"/>
    <property type="molecule type" value="Genomic_DNA"/>
</dbReference>
<feature type="domain" description="Cytochrome c" evidence="10">
    <location>
        <begin position="52"/>
        <end position="187"/>
    </location>
</feature>